<dbReference type="PANTHER" id="PTHR43857:SF1">
    <property type="entry name" value="YJGH FAMILY PROTEIN"/>
    <property type="match status" value="1"/>
</dbReference>
<organism evidence="1 2">
    <name type="scientific">Maribacter polysiphoniae</name>
    <dbReference type="NCBI Taxonomy" id="429344"/>
    <lineage>
        <taxon>Bacteria</taxon>
        <taxon>Pseudomonadati</taxon>
        <taxon>Bacteroidota</taxon>
        <taxon>Flavobacteriia</taxon>
        <taxon>Flavobacteriales</taxon>
        <taxon>Flavobacteriaceae</taxon>
        <taxon>Maribacter</taxon>
    </lineage>
</organism>
<dbReference type="Proteomes" id="UP000245667">
    <property type="component" value="Unassembled WGS sequence"/>
</dbReference>
<comment type="caution">
    <text evidence="1">The sequence shown here is derived from an EMBL/GenBank/DDBJ whole genome shotgun (WGS) entry which is preliminary data.</text>
</comment>
<reference evidence="1 2" key="1">
    <citation type="submission" date="2018-05" db="EMBL/GenBank/DDBJ databases">
        <title>Genomic Encyclopedia of Archaeal and Bacterial Type Strains, Phase II (KMG-II): from individual species to whole genera.</title>
        <authorList>
            <person name="Goeker M."/>
        </authorList>
    </citation>
    <scope>NUCLEOTIDE SEQUENCE [LARGE SCALE GENOMIC DNA]</scope>
    <source>
        <strain evidence="1 2">DSM 23514</strain>
    </source>
</reference>
<dbReference type="AlphaFoldDB" id="A0A316DX98"/>
<dbReference type="EMBL" id="QGGQ01000010">
    <property type="protein sequence ID" value="PWK21819.1"/>
    <property type="molecule type" value="Genomic_DNA"/>
</dbReference>
<sequence length="196" mass="22445">MLLKKETGLIIKPEYEQHKHYILSMKRPTHQPTLLLILCTLFFTIQSCDPKEKEATKKVEKEVVIESEKPEYFLLRPEVEKAYGYSHAVKIGNDIKISGAVSMDDEGNPTAIGDFGQQMKNCYADLDKILKHYGCTFDDVVVENVFTTDMALFIENAAYRNEIYTKQFPTGSWLGVTELAVPEFMIEIELEVHKSE</sequence>
<dbReference type="SUPFAM" id="SSF55298">
    <property type="entry name" value="YjgF-like"/>
    <property type="match status" value="1"/>
</dbReference>
<dbReference type="InterPro" id="IPR035959">
    <property type="entry name" value="RutC-like_sf"/>
</dbReference>
<protein>
    <submittedName>
        <fullName evidence="1">Enamine deaminase RidA (YjgF/YER057c/UK114 family)</fullName>
    </submittedName>
</protein>
<gene>
    <name evidence="1" type="ORF">LX92_03599</name>
</gene>
<dbReference type="InterPro" id="IPR006175">
    <property type="entry name" value="YjgF/YER057c/UK114"/>
</dbReference>
<evidence type="ECO:0000313" key="1">
    <source>
        <dbReference type="EMBL" id="PWK21819.1"/>
    </source>
</evidence>
<proteinExistence type="predicted"/>
<dbReference type="Gene3D" id="3.30.1330.40">
    <property type="entry name" value="RutC-like"/>
    <property type="match status" value="1"/>
</dbReference>
<dbReference type="CDD" id="cd00448">
    <property type="entry name" value="YjgF_YER057c_UK114_family"/>
    <property type="match status" value="1"/>
</dbReference>
<dbReference type="Pfam" id="PF01042">
    <property type="entry name" value="Ribonuc_L-PSP"/>
    <property type="match status" value="1"/>
</dbReference>
<name>A0A316DX98_9FLAO</name>
<accession>A0A316DX98</accession>
<dbReference type="PANTHER" id="PTHR43857">
    <property type="entry name" value="BLR7761 PROTEIN"/>
    <property type="match status" value="1"/>
</dbReference>
<evidence type="ECO:0000313" key="2">
    <source>
        <dbReference type="Proteomes" id="UP000245667"/>
    </source>
</evidence>